<evidence type="ECO:0000256" key="1">
    <source>
        <dbReference type="SAM" id="Phobius"/>
    </source>
</evidence>
<keyword evidence="1" id="KW-0812">Transmembrane</keyword>
<keyword evidence="1" id="KW-1133">Transmembrane helix</keyword>
<evidence type="ECO:0000313" key="3">
    <source>
        <dbReference type="Proteomes" id="UP000659630"/>
    </source>
</evidence>
<protein>
    <submittedName>
        <fullName evidence="2">Uncharacterized protein</fullName>
    </submittedName>
</protein>
<comment type="caution">
    <text evidence="2">The sequence shown here is derived from an EMBL/GenBank/DDBJ whole genome shotgun (WGS) entry which is preliminary data.</text>
</comment>
<accession>A0A923I927</accession>
<keyword evidence="3" id="KW-1185">Reference proteome</keyword>
<evidence type="ECO:0000313" key="2">
    <source>
        <dbReference type="EMBL" id="MBC5581354.1"/>
    </source>
</evidence>
<feature type="transmembrane region" description="Helical" evidence="1">
    <location>
        <begin position="44"/>
        <end position="67"/>
    </location>
</feature>
<dbReference type="AlphaFoldDB" id="A0A923I927"/>
<dbReference type="RefSeq" id="WP_186887711.1">
    <property type="nucleotide sequence ID" value="NZ_JACONZ010000002.1"/>
</dbReference>
<keyword evidence="1" id="KW-0472">Membrane</keyword>
<gene>
    <name evidence="2" type="ORF">H8S23_07510</name>
</gene>
<sequence length="72" mass="7720">MKKLSSIFGLLAIILTNVMCAVVGYNYATMLCGIKHMGFSAPANTAFLLAIPYLIGVVMCIVIALVLRKKGK</sequence>
<name>A0A923I927_9FIRM</name>
<dbReference type="Proteomes" id="UP000659630">
    <property type="component" value="Unassembled WGS sequence"/>
</dbReference>
<organism evidence="2 3">
    <name type="scientific">Anaerofilum hominis</name>
    <dbReference type="NCBI Taxonomy" id="2763016"/>
    <lineage>
        <taxon>Bacteria</taxon>
        <taxon>Bacillati</taxon>
        <taxon>Bacillota</taxon>
        <taxon>Clostridia</taxon>
        <taxon>Eubacteriales</taxon>
        <taxon>Oscillospiraceae</taxon>
        <taxon>Anaerofilum</taxon>
    </lineage>
</organism>
<reference evidence="2" key="1">
    <citation type="submission" date="2020-08" db="EMBL/GenBank/DDBJ databases">
        <title>Genome public.</title>
        <authorList>
            <person name="Liu C."/>
            <person name="Sun Q."/>
        </authorList>
    </citation>
    <scope>NUCLEOTIDE SEQUENCE</scope>
    <source>
        <strain evidence="2">BX8</strain>
    </source>
</reference>
<dbReference type="EMBL" id="JACONZ010000002">
    <property type="protein sequence ID" value="MBC5581354.1"/>
    <property type="molecule type" value="Genomic_DNA"/>
</dbReference>
<proteinExistence type="predicted"/>